<organism evidence="1 2">
    <name type="scientific">Candidatus Uhrbacteria bacterium GW2011_GWC2_53_7</name>
    <dbReference type="NCBI Taxonomy" id="1618986"/>
    <lineage>
        <taxon>Bacteria</taxon>
        <taxon>Candidatus Uhriibacteriota</taxon>
    </lineage>
</organism>
<accession>A0A0G1XW20</accession>
<reference evidence="1 2" key="1">
    <citation type="journal article" date="2015" name="Nature">
        <title>rRNA introns, odd ribosomes, and small enigmatic genomes across a large radiation of phyla.</title>
        <authorList>
            <person name="Brown C.T."/>
            <person name="Hug L.A."/>
            <person name="Thomas B.C."/>
            <person name="Sharon I."/>
            <person name="Castelle C.J."/>
            <person name="Singh A."/>
            <person name="Wilkins M.J."/>
            <person name="Williams K.H."/>
            <person name="Banfield J.F."/>
        </authorList>
    </citation>
    <scope>NUCLEOTIDE SEQUENCE [LARGE SCALE GENOMIC DNA]</scope>
</reference>
<evidence type="ECO:0000313" key="2">
    <source>
        <dbReference type="Proteomes" id="UP000033865"/>
    </source>
</evidence>
<name>A0A0G1XW20_9BACT</name>
<dbReference type="EMBL" id="LCRN01000039">
    <property type="protein sequence ID" value="KKW35408.1"/>
    <property type="molecule type" value="Genomic_DNA"/>
</dbReference>
<evidence type="ECO:0000313" key="1">
    <source>
        <dbReference type="EMBL" id="KKW35408.1"/>
    </source>
</evidence>
<proteinExistence type="predicted"/>
<gene>
    <name evidence="1" type="ORF">UY82_C0039G0008</name>
</gene>
<comment type="caution">
    <text evidence="1">The sequence shown here is derived from an EMBL/GenBank/DDBJ whole genome shotgun (WGS) entry which is preliminary data.</text>
</comment>
<protein>
    <submittedName>
        <fullName evidence="1">Uncharacterized protein</fullName>
    </submittedName>
</protein>
<dbReference type="Proteomes" id="UP000033865">
    <property type="component" value="Unassembled WGS sequence"/>
</dbReference>
<sequence>MGSRATLEISQIATSAVDLPLWEGFVFGDGDWDGTLSAHAKLKVEEVHLSPNVFNTRCEVPARNTHAEFFVEINFRGKECERPIELWIKKRLAFDAIGVFETTRNLARRKQMLPFPIAKRSVKTCLEVNDAELLSLLGFIIEKKGASGIRKRALRKPTVERHAVFTSIEHRALYFVEILPIVTLRVRLVEEMKPLALEPHASKTILAVETFNAVLATLTLLNNPTETAIVRVDSNHVAIAMR</sequence>
<dbReference type="AlphaFoldDB" id="A0A0G1XW20"/>